<organism evidence="1 2">
    <name type="scientific">Halteria grandinella</name>
    <dbReference type="NCBI Taxonomy" id="5974"/>
    <lineage>
        <taxon>Eukaryota</taxon>
        <taxon>Sar</taxon>
        <taxon>Alveolata</taxon>
        <taxon>Ciliophora</taxon>
        <taxon>Intramacronucleata</taxon>
        <taxon>Spirotrichea</taxon>
        <taxon>Stichotrichia</taxon>
        <taxon>Sporadotrichida</taxon>
        <taxon>Halteriidae</taxon>
        <taxon>Halteria</taxon>
    </lineage>
</organism>
<keyword evidence="2" id="KW-1185">Reference proteome</keyword>
<dbReference type="Proteomes" id="UP000785679">
    <property type="component" value="Unassembled WGS sequence"/>
</dbReference>
<proteinExistence type="predicted"/>
<name>A0A8J8P0R5_HALGN</name>
<reference evidence="1" key="1">
    <citation type="submission" date="2019-06" db="EMBL/GenBank/DDBJ databases">
        <authorList>
            <person name="Zheng W."/>
        </authorList>
    </citation>
    <scope>NUCLEOTIDE SEQUENCE</scope>
    <source>
        <strain evidence="1">QDHG01</strain>
    </source>
</reference>
<accession>A0A8J8P0R5</accession>
<protein>
    <submittedName>
        <fullName evidence="1">Uncharacterized protein</fullName>
    </submittedName>
</protein>
<dbReference type="EMBL" id="RRYP01001942">
    <property type="protein sequence ID" value="TNV85306.1"/>
    <property type="molecule type" value="Genomic_DNA"/>
</dbReference>
<gene>
    <name evidence="1" type="ORF">FGO68_gene7858</name>
</gene>
<dbReference type="AlphaFoldDB" id="A0A8J8P0R5"/>
<evidence type="ECO:0000313" key="1">
    <source>
        <dbReference type="EMBL" id="TNV85306.1"/>
    </source>
</evidence>
<comment type="caution">
    <text evidence="1">The sequence shown here is derived from an EMBL/GenBank/DDBJ whole genome shotgun (WGS) entry which is preliminary data.</text>
</comment>
<sequence length="90" mass="10938">MMYLKLSTKMMQNDHKRIFYQLVQLISLKKLYPRKNLSTICPCPVKCFQLQEKGRDRQALTRKKKIDALDNSRPYLITLFRSRRRPKNRH</sequence>
<evidence type="ECO:0000313" key="2">
    <source>
        <dbReference type="Proteomes" id="UP000785679"/>
    </source>
</evidence>